<evidence type="ECO:0000313" key="2">
    <source>
        <dbReference type="WBParaSite" id="ACRNAN_scaffold11907.g6742.t1"/>
    </source>
</evidence>
<proteinExistence type="predicted"/>
<reference evidence="2" key="1">
    <citation type="submission" date="2022-11" db="UniProtKB">
        <authorList>
            <consortium name="WormBaseParasite"/>
        </authorList>
    </citation>
    <scope>IDENTIFICATION</scope>
</reference>
<name>A0A914CKQ5_9BILA</name>
<keyword evidence="1" id="KW-1185">Reference proteome</keyword>
<sequence length="178" mass="19938">MNIEKLIILYSTTCDSSACGSTGYCLESSSPPACDQCACSINYTSTCCKAPYDCNSPDHMKLFIHSSAAPYQTLGPGSKQTYANISSTPCGDGNVICPWKTNDPDWDYTYDRDAYDITFQCNNLCIKDNAGDFWQTNDPTFNRVRVRPYYSGGNLYSTLKDQSNQLQPYEKMIYSKRS</sequence>
<organism evidence="1 2">
    <name type="scientific">Acrobeloides nanus</name>
    <dbReference type="NCBI Taxonomy" id="290746"/>
    <lineage>
        <taxon>Eukaryota</taxon>
        <taxon>Metazoa</taxon>
        <taxon>Ecdysozoa</taxon>
        <taxon>Nematoda</taxon>
        <taxon>Chromadorea</taxon>
        <taxon>Rhabditida</taxon>
        <taxon>Tylenchina</taxon>
        <taxon>Cephalobomorpha</taxon>
        <taxon>Cephaloboidea</taxon>
        <taxon>Cephalobidae</taxon>
        <taxon>Acrobeloides</taxon>
    </lineage>
</organism>
<dbReference type="WBParaSite" id="ACRNAN_scaffold11907.g6742.t1">
    <property type="protein sequence ID" value="ACRNAN_scaffold11907.g6742.t1"/>
    <property type="gene ID" value="ACRNAN_scaffold11907.g6742"/>
</dbReference>
<protein>
    <submittedName>
        <fullName evidence="2">Uncharacterized protein</fullName>
    </submittedName>
</protein>
<dbReference type="AlphaFoldDB" id="A0A914CKQ5"/>
<accession>A0A914CKQ5</accession>
<dbReference type="Proteomes" id="UP000887540">
    <property type="component" value="Unplaced"/>
</dbReference>
<evidence type="ECO:0000313" key="1">
    <source>
        <dbReference type="Proteomes" id="UP000887540"/>
    </source>
</evidence>